<dbReference type="Proteomes" id="UP000594800">
    <property type="component" value="Chromosome"/>
</dbReference>
<dbReference type="InterPro" id="IPR036390">
    <property type="entry name" value="WH_DNA-bd_sf"/>
</dbReference>
<dbReference type="Pfam" id="PF12802">
    <property type="entry name" value="MarR_2"/>
    <property type="match status" value="1"/>
</dbReference>
<name>A0A7S9LSP3_9RHOB</name>
<reference evidence="2 3" key="1">
    <citation type="submission" date="2020-11" db="EMBL/GenBank/DDBJ databases">
        <title>Description of Pontivivens ytuae sp. nov. isolated from deep sea sediment of Mariana Trench.</title>
        <authorList>
            <person name="Wang Z."/>
            <person name="Sun Q.-L."/>
            <person name="Xu X.-D."/>
            <person name="Tang Y.-Z."/>
            <person name="Zhang J."/>
        </authorList>
    </citation>
    <scope>NUCLEOTIDE SEQUENCE [LARGE SCALE GENOMIC DNA]</scope>
    <source>
        <strain evidence="2 3">MT2928</strain>
    </source>
</reference>
<dbReference type="RefSeq" id="WP_196103793.1">
    <property type="nucleotide sequence ID" value="NZ_CP064942.1"/>
</dbReference>
<dbReference type="PROSITE" id="PS50995">
    <property type="entry name" value="HTH_MARR_2"/>
    <property type="match status" value="1"/>
</dbReference>
<dbReference type="PANTHER" id="PTHR33164">
    <property type="entry name" value="TRANSCRIPTIONAL REGULATOR, MARR FAMILY"/>
    <property type="match status" value="1"/>
</dbReference>
<proteinExistence type="predicted"/>
<dbReference type="InterPro" id="IPR000835">
    <property type="entry name" value="HTH_MarR-typ"/>
</dbReference>
<evidence type="ECO:0000259" key="1">
    <source>
        <dbReference type="PROSITE" id="PS50995"/>
    </source>
</evidence>
<keyword evidence="3" id="KW-1185">Reference proteome</keyword>
<dbReference type="PRINTS" id="PR00598">
    <property type="entry name" value="HTHMARR"/>
</dbReference>
<protein>
    <submittedName>
        <fullName evidence="2">MarR family transcriptional regulator</fullName>
    </submittedName>
</protein>
<dbReference type="GO" id="GO:0003700">
    <property type="term" value="F:DNA-binding transcription factor activity"/>
    <property type="evidence" value="ECO:0007669"/>
    <property type="project" value="InterPro"/>
</dbReference>
<sequence>MSYDLHASLGYQLSRLARAVERGFEARLEPLELTRLQWCVLLGVGQEGIGQPSGLSDFIGVDRAAISRALNVLEGQGRVVRTASNGDGRARDVAITAAGRAVLDEAVAAARANAEDMTRDLDPCSRDRLLALLTELNAARPGPLKGL</sequence>
<dbReference type="SMART" id="SM00347">
    <property type="entry name" value="HTH_MARR"/>
    <property type="match status" value="1"/>
</dbReference>
<dbReference type="EMBL" id="CP064942">
    <property type="protein sequence ID" value="QPH54584.1"/>
    <property type="molecule type" value="Genomic_DNA"/>
</dbReference>
<dbReference type="InterPro" id="IPR036388">
    <property type="entry name" value="WH-like_DNA-bd_sf"/>
</dbReference>
<evidence type="ECO:0000313" key="2">
    <source>
        <dbReference type="EMBL" id="QPH54584.1"/>
    </source>
</evidence>
<dbReference type="PANTHER" id="PTHR33164:SF43">
    <property type="entry name" value="HTH-TYPE TRANSCRIPTIONAL REPRESSOR YETL"/>
    <property type="match status" value="1"/>
</dbReference>
<dbReference type="Gene3D" id="1.10.10.10">
    <property type="entry name" value="Winged helix-like DNA-binding domain superfamily/Winged helix DNA-binding domain"/>
    <property type="match status" value="1"/>
</dbReference>
<feature type="domain" description="HTH marR-type" evidence="1">
    <location>
        <begin position="6"/>
        <end position="138"/>
    </location>
</feature>
<evidence type="ECO:0000313" key="3">
    <source>
        <dbReference type="Proteomes" id="UP000594800"/>
    </source>
</evidence>
<dbReference type="SUPFAM" id="SSF46785">
    <property type="entry name" value="Winged helix' DNA-binding domain"/>
    <property type="match status" value="1"/>
</dbReference>
<dbReference type="AlphaFoldDB" id="A0A7S9LSP3"/>
<dbReference type="KEGG" id="poz:I0K15_02030"/>
<organism evidence="2 3">
    <name type="scientific">Pontivivens ytuae</name>
    <dbReference type="NCBI Taxonomy" id="2789856"/>
    <lineage>
        <taxon>Bacteria</taxon>
        <taxon>Pseudomonadati</taxon>
        <taxon>Pseudomonadota</taxon>
        <taxon>Alphaproteobacteria</taxon>
        <taxon>Rhodobacterales</taxon>
        <taxon>Paracoccaceae</taxon>
        <taxon>Pontivivens</taxon>
    </lineage>
</organism>
<accession>A0A7S9LSP3</accession>
<gene>
    <name evidence="2" type="ORF">I0K15_02030</name>
</gene>
<dbReference type="InterPro" id="IPR039422">
    <property type="entry name" value="MarR/SlyA-like"/>
</dbReference>
<dbReference type="GO" id="GO:0006950">
    <property type="term" value="P:response to stress"/>
    <property type="evidence" value="ECO:0007669"/>
    <property type="project" value="TreeGrafter"/>
</dbReference>